<keyword evidence="3" id="KW-1185">Reference proteome</keyword>
<dbReference type="InterPro" id="IPR037523">
    <property type="entry name" value="VOC_core"/>
</dbReference>
<dbReference type="InterPro" id="IPR052164">
    <property type="entry name" value="Anthracycline_SecMetBiosynth"/>
</dbReference>
<dbReference type="PANTHER" id="PTHR33993">
    <property type="entry name" value="GLYOXALASE-RELATED"/>
    <property type="match status" value="1"/>
</dbReference>
<dbReference type="Gene3D" id="3.10.180.10">
    <property type="entry name" value="2,3-Dihydroxybiphenyl 1,2-Dioxygenase, domain 1"/>
    <property type="match status" value="2"/>
</dbReference>
<feature type="domain" description="VOC" evidence="1">
    <location>
        <begin position="167"/>
        <end position="285"/>
    </location>
</feature>
<dbReference type="PROSITE" id="PS51819">
    <property type="entry name" value="VOC"/>
    <property type="match status" value="2"/>
</dbReference>
<dbReference type="EMBL" id="CP155573">
    <property type="protein sequence ID" value="XFO69436.1"/>
    <property type="molecule type" value="Genomic_DNA"/>
</dbReference>
<gene>
    <name evidence="2" type="ORF">SPSIL_056700</name>
</gene>
<dbReference type="CDD" id="cd07247">
    <property type="entry name" value="SgaA_N_like"/>
    <property type="match status" value="2"/>
</dbReference>
<dbReference type="SUPFAM" id="SSF54593">
    <property type="entry name" value="Glyoxalase/Bleomycin resistance protein/Dihydroxybiphenyl dioxygenase"/>
    <property type="match status" value="2"/>
</dbReference>
<sequence length="286" mass="31273">MCFRPPSIVKPAKCPDCGTVNPPTKKICSKCQADLTITQINPINWFDIPVNDLLRAKTFYETVFSYSLTINETETPNRAYFPLTPAITGTSGSLVKADGYTPSETGCIVYLLVKDIPGTLAKIEANGGKILQSQTAMGELGFIAHFQDCEGNRVGLYTTTMAAKMNPVNWFEIPVNDLMKAKNFYKTVFSYSLPSSSKMGKLDMVWFPMKPKTPGTCGSLVKADGYIPAETGNVVYLSVNDIPGTLVKIEANGGKTLQPQTELGELGFIAHFQDCEGNRVGLYKHK</sequence>
<dbReference type="RefSeq" id="WP_094607799.1">
    <property type="nucleotide sequence ID" value="NZ_CP155573.1"/>
</dbReference>
<dbReference type="Proteomes" id="UP000216752">
    <property type="component" value="Chromosome"/>
</dbReference>
<dbReference type="InterPro" id="IPR004360">
    <property type="entry name" value="Glyas_Fos-R_dOase_dom"/>
</dbReference>
<dbReference type="InterPro" id="IPR029068">
    <property type="entry name" value="Glyas_Bleomycin-R_OHBP_Dase"/>
</dbReference>
<dbReference type="Pfam" id="PF00903">
    <property type="entry name" value="Glyoxalase"/>
    <property type="match status" value="2"/>
</dbReference>
<feature type="domain" description="VOC" evidence="1">
    <location>
        <begin position="42"/>
        <end position="159"/>
    </location>
</feature>
<evidence type="ECO:0000313" key="2">
    <source>
        <dbReference type="EMBL" id="XFO69436.1"/>
    </source>
</evidence>
<dbReference type="PANTHER" id="PTHR33993:SF2">
    <property type="entry name" value="VOC DOMAIN-CONTAINING PROTEIN"/>
    <property type="match status" value="1"/>
</dbReference>
<proteinExistence type="predicted"/>
<accession>A0ABZ3IV94</accession>
<reference evidence="2" key="1">
    <citation type="submission" date="2024-05" db="EMBL/GenBank/DDBJ databases">
        <title>Isolation and characterization of Sporomusa carbonis sp. nov., a carboxydotrophic hydrogenogen in the genus of Sporomusa isolated from a charcoal burning pile.</title>
        <authorList>
            <person name="Boeer T."/>
            <person name="Rosenbaum F."/>
            <person name="Eysell L."/>
            <person name="Mueller V."/>
            <person name="Daniel R."/>
            <person name="Poehlein A."/>
        </authorList>
    </citation>
    <scope>NUCLEOTIDE SEQUENCE [LARGE SCALE GENOMIC DNA]</scope>
    <source>
        <strain evidence="2">DSM 10669</strain>
    </source>
</reference>
<evidence type="ECO:0000259" key="1">
    <source>
        <dbReference type="PROSITE" id="PS51819"/>
    </source>
</evidence>
<protein>
    <recommendedName>
        <fullName evidence="1">VOC domain-containing protein</fullName>
    </recommendedName>
</protein>
<organism evidence="2 3">
    <name type="scientific">Sporomusa silvacetica DSM 10669</name>
    <dbReference type="NCBI Taxonomy" id="1123289"/>
    <lineage>
        <taxon>Bacteria</taxon>
        <taxon>Bacillati</taxon>
        <taxon>Bacillota</taxon>
        <taxon>Negativicutes</taxon>
        <taxon>Selenomonadales</taxon>
        <taxon>Sporomusaceae</taxon>
        <taxon>Sporomusa</taxon>
    </lineage>
</organism>
<name>A0ABZ3IV94_9FIRM</name>
<evidence type="ECO:0000313" key="3">
    <source>
        <dbReference type="Proteomes" id="UP000216752"/>
    </source>
</evidence>